<dbReference type="AlphaFoldDB" id="A0A8H3X055"/>
<feature type="transmembrane region" description="Helical" evidence="12">
    <location>
        <begin position="78"/>
        <end position="96"/>
    </location>
</feature>
<evidence type="ECO:0000256" key="5">
    <source>
        <dbReference type="ARBA" id="ARBA00022475"/>
    </source>
</evidence>
<dbReference type="CDD" id="cd17487">
    <property type="entry name" value="MFS_MFSD5_like"/>
    <property type="match status" value="1"/>
</dbReference>
<keyword evidence="6 12" id="KW-0812">Transmembrane</keyword>
<protein>
    <recommendedName>
        <fullName evidence="3">Molybdate-anion transporter</fullName>
    </recommendedName>
    <alternativeName>
        <fullName evidence="10">Major facilitator superfamily domain-containing protein 5</fullName>
    </alternativeName>
    <alternativeName>
        <fullName evidence="11">Molybdate transporter 2 homolog</fullName>
    </alternativeName>
</protein>
<dbReference type="SUPFAM" id="SSF103473">
    <property type="entry name" value="MFS general substrate transporter"/>
    <property type="match status" value="1"/>
</dbReference>
<dbReference type="InterPro" id="IPR036259">
    <property type="entry name" value="MFS_trans_sf"/>
</dbReference>
<dbReference type="PANTHER" id="PTHR23516">
    <property type="entry name" value="SAM (S-ADENOSYL METHIONINE) TRANSPORTER"/>
    <property type="match status" value="1"/>
</dbReference>
<feature type="transmembrane region" description="Helical" evidence="12">
    <location>
        <begin position="345"/>
        <end position="363"/>
    </location>
</feature>
<name>A0A8H3X055_GIGMA</name>
<feature type="transmembrane region" description="Helical" evidence="12">
    <location>
        <begin position="44"/>
        <end position="66"/>
    </location>
</feature>
<evidence type="ECO:0000256" key="11">
    <source>
        <dbReference type="ARBA" id="ARBA00032555"/>
    </source>
</evidence>
<feature type="transmembrane region" description="Helical" evidence="12">
    <location>
        <begin position="375"/>
        <end position="395"/>
    </location>
</feature>
<feature type="transmembrane region" description="Helical" evidence="12">
    <location>
        <begin position="287"/>
        <end position="309"/>
    </location>
</feature>
<feature type="transmembrane region" description="Helical" evidence="12">
    <location>
        <begin position="250"/>
        <end position="275"/>
    </location>
</feature>
<gene>
    <name evidence="13" type="ORF">F8M41_011357</name>
</gene>
<proteinExistence type="predicted"/>
<comment type="function">
    <text evidence="1">Mediates high-affinity intracellular uptake of the rare oligo-element molybdenum.</text>
</comment>
<evidence type="ECO:0000256" key="1">
    <source>
        <dbReference type="ARBA" id="ARBA00003019"/>
    </source>
</evidence>
<evidence type="ECO:0000256" key="12">
    <source>
        <dbReference type="SAM" id="Phobius"/>
    </source>
</evidence>
<dbReference type="InterPro" id="IPR008509">
    <property type="entry name" value="MOT2/MFSD5"/>
</dbReference>
<evidence type="ECO:0000256" key="9">
    <source>
        <dbReference type="ARBA" id="ARBA00023136"/>
    </source>
</evidence>
<dbReference type="GO" id="GO:0015098">
    <property type="term" value="F:molybdate ion transmembrane transporter activity"/>
    <property type="evidence" value="ECO:0007669"/>
    <property type="project" value="InterPro"/>
</dbReference>
<dbReference type="Gene3D" id="1.20.1250.20">
    <property type="entry name" value="MFS general substrate transporter like domains"/>
    <property type="match status" value="1"/>
</dbReference>
<dbReference type="OrthoDB" id="263957at2759"/>
<dbReference type="GO" id="GO:0006811">
    <property type="term" value="P:monoatomic ion transport"/>
    <property type="evidence" value="ECO:0007669"/>
    <property type="project" value="UniProtKB-KW"/>
</dbReference>
<evidence type="ECO:0000256" key="7">
    <source>
        <dbReference type="ARBA" id="ARBA00022989"/>
    </source>
</evidence>
<evidence type="ECO:0000256" key="2">
    <source>
        <dbReference type="ARBA" id="ARBA00004651"/>
    </source>
</evidence>
<feature type="transmembrane region" description="Helical" evidence="12">
    <location>
        <begin position="321"/>
        <end position="339"/>
    </location>
</feature>
<dbReference type="PANTHER" id="PTHR23516:SF1">
    <property type="entry name" value="MOLYBDATE-ANION TRANSPORTER"/>
    <property type="match status" value="1"/>
</dbReference>
<evidence type="ECO:0000313" key="14">
    <source>
        <dbReference type="Proteomes" id="UP000439903"/>
    </source>
</evidence>
<evidence type="ECO:0000256" key="10">
    <source>
        <dbReference type="ARBA" id="ARBA00030646"/>
    </source>
</evidence>
<sequence length="452" mass="50607">MLYKETFILLIVLCAILIFWLRDAKKVSINLQTDNGKGYNYFRFNYLIIYFLVMAGDWLQGPYIYAIYKSYGFELSEIAILFVTGFLSSGIFGTIIGSAADKFGRKKFCLLFTLLYSSACFIILSSNFYILLIGRILGGISTSLLFSVFEAWMVSEHFSRGFSSSSLSNTFSKATFGNGLVAIFSGLFANWLVERHGISSPFLAAIGFFIMAAMVIILTWKENYGSDSKNTNTFQNLLQALNVIKNDSRVLAIGAVQSLYEASMYIFVFLWAPLLESQHDVSNESNLPFGMIFASFMVAIMIGSLLYGHLSGPMNISLPDIANGTFFIASISLILPLFIENEFSLFIFFTIFEVTCGLYFPLIGTLRAKAISEDIRATVGNLFRVPLNLIVAFILISDIPILEQCLLCSFLLFMAFIWSFWLPMESSSSKKSAKTVAKVAKIKKTLEKQRSD</sequence>
<dbReference type="GO" id="GO:0005886">
    <property type="term" value="C:plasma membrane"/>
    <property type="evidence" value="ECO:0007669"/>
    <property type="project" value="UniProtKB-SubCell"/>
</dbReference>
<comment type="caution">
    <text evidence="13">The sequence shown here is derived from an EMBL/GenBank/DDBJ whole genome shotgun (WGS) entry which is preliminary data.</text>
</comment>
<keyword evidence="5" id="KW-1003">Cell membrane</keyword>
<reference evidence="13 14" key="1">
    <citation type="journal article" date="2019" name="Environ. Microbiol.">
        <title>At the nexus of three kingdoms: the genome of the mycorrhizal fungus Gigaspora margarita provides insights into plant, endobacterial and fungal interactions.</title>
        <authorList>
            <person name="Venice F."/>
            <person name="Ghignone S."/>
            <person name="Salvioli di Fossalunga A."/>
            <person name="Amselem J."/>
            <person name="Novero M."/>
            <person name="Xianan X."/>
            <person name="Sedzielewska Toro K."/>
            <person name="Morin E."/>
            <person name="Lipzen A."/>
            <person name="Grigoriev I.V."/>
            <person name="Henrissat B."/>
            <person name="Martin F.M."/>
            <person name="Bonfante P."/>
        </authorList>
    </citation>
    <scope>NUCLEOTIDE SEQUENCE [LARGE SCALE GENOMIC DNA]</scope>
    <source>
        <strain evidence="13 14">BEG34</strain>
    </source>
</reference>
<feature type="transmembrane region" description="Helical" evidence="12">
    <location>
        <begin position="6"/>
        <end position="23"/>
    </location>
</feature>
<keyword evidence="8" id="KW-0406">Ion transport</keyword>
<evidence type="ECO:0000256" key="8">
    <source>
        <dbReference type="ARBA" id="ARBA00023065"/>
    </source>
</evidence>
<dbReference type="EMBL" id="WTPW01002325">
    <property type="protein sequence ID" value="KAF0386647.1"/>
    <property type="molecule type" value="Genomic_DNA"/>
</dbReference>
<keyword evidence="14" id="KW-1185">Reference proteome</keyword>
<dbReference type="Proteomes" id="UP000439903">
    <property type="component" value="Unassembled WGS sequence"/>
</dbReference>
<keyword evidence="4" id="KW-0813">Transport</keyword>
<evidence type="ECO:0000313" key="13">
    <source>
        <dbReference type="EMBL" id="KAF0386647.1"/>
    </source>
</evidence>
<comment type="subcellular location">
    <subcellularLocation>
        <location evidence="2">Cell membrane</location>
        <topology evidence="2">Multi-pass membrane protein</topology>
    </subcellularLocation>
</comment>
<keyword evidence="9 12" id="KW-0472">Membrane</keyword>
<evidence type="ECO:0000256" key="4">
    <source>
        <dbReference type="ARBA" id="ARBA00022448"/>
    </source>
</evidence>
<organism evidence="13 14">
    <name type="scientific">Gigaspora margarita</name>
    <dbReference type="NCBI Taxonomy" id="4874"/>
    <lineage>
        <taxon>Eukaryota</taxon>
        <taxon>Fungi</taxon>
        <taxon>Fungi incertae sedis</taxon>
        <taxon>Mucoromycota</taxon>
        <taxon>Glomeromycotina</taxon>
        <taxon>Glomeromycetes</taxon>
        <taxon>Diversisporales</taxon>
        <taxon>Gigasporaceae</taxon>
        <taxon>Gigaspora</taxon>
    </lineage>
</organism>
<evidence type="ECO:0000256" key="3">
    <source>
        <dbReference type="ARBA" id="ARBA00021242"/>
    </source>
</evidence>
<feature type="transmembrane region" description="Helical" evidence="12">
    <location>
        <begin position="175"/>
        <end position="193"/>
    </location>
</feature>
<feature type="transmembrane region" description="Helical" evidence="12">
    <location>
        <begin position="199"/>
        <end position="220"/>
    </location>
</feature>
<feature type="transmembrane region" description="Helical" evidence="12">
    <location>
        <begin position="401"/>
        <end position="422"/>
    </location>
</feature>
<accession>A0A8H3X055</accession>
<keyword evidence="7 12" id="KW-1133">Transmembrane helix</keyword>
<evidence type="ECO:0000256" key="6">
    <source>
        <dbReference type="ARBA" id="ARBA00022692"/>
    </source>
</evidence>
<feature type="transmembrane region" description="Helical" evidence="12">
    <location>
        <begin position="108"/>
        <end position="130"/>
    </location>
</feature>
<dbReference type="Pfam" id="PF05631">
    <property type="entry name" value="MFS_5"/>
    <property type="match status" value="1"/>
</dbReference>